<name>A0A163KY98_ABSGL</name>
<evidence type="ECO:0008006" key="4">
    <source>
        <dbReference type="Google" id="ProtNLM"/>
    </source>
</evidence>
<evidence type="ECO:0000256" key="1">
    <source>
        <dbReference type="SAM" id="MobiDB-lite"/>
    </source>
</evidence>
<keyword evidence="3" id="KW-1185">Reference proteome</keyword>
<feature type="compositionally biased region" description="Basic and acidic residues" evidence="1">
    <location>
        <begin position="849"/>
        <end position="859"/>
    </location>
</feature>
<feature type="compositionally biased region" description="Basic and acidic residues" evidence="1">
    <location>
        <begin position="1058"/>
        <end position="1069"/>
    </location>
</feature>
<feature type="compositionally biased region" description="Polar residues" evidence="1">
    <location>
        <begin position="862"/>
        <end position="882"/>
    </location>
</feature>
<feature type="region of interest" description="Disordered" evidence="1">
    <location>
        <begin position="822"/>
        <end position="899"/>
    </location>
</feature>
<dbReference type="InParanoid" id="A0A163KY98"/>
<dbReference type="AlphaFoldDB" id="A0A163KY98"/>
<gene>
    <name evidence="2" type="primary">ABSGL_07211.1 scaffold 8717</name>
</gene>
<accession>A0A163KY98</accession>
<dbReference type="Proteomes" id="UP000078561">
    <property type="component" value="Unassembled WGS sequence"/>
</dbReference>
<protein>
    <recommendedName>
        <fullName evidence="4">DNA replication regulator Sld3 C-terminal domain-containing protein</fullName>
    </recommendedName>
</protein>
<reference evidence="2" key="1">
    <citation type="submission" date="2016-04" db="EMBL/GenBank/DDBJ databases">
        <authorList>
            <person name="Evans L.H."/>
            <person name="Alamgir A."/>
            <person name="Owens N."/>
            <person name="Weber N.D."/>
            <person name="Virtaneva K."/>
            <person name="Barbian K."/>
            <person name="Babar A."/>
            <person name="Rosenke K."/>
        </authorList>
    </citation>
    <scope>NUCLEOTIDE SEQUENCE [LARGE SCALE GENOMIC DNA]</scope>
    <source>
        <strain evidence="2">CBS 101.48</strain>
    </source>
</reference>
<dbReference type="OrthoDB" id="2144998at2759"/>
<feature type="compositionally biased region" description="Basic residues" evidence="1">
    <location>
        <begin position="1043"/>
        <end position="1054"/>
    </location>
</feature>
<sequence length="1103" mass="125099">MSAYRSNKRPPHIVFLVDTLPFLPPNTLDESSVSNLQAMIVRILLYYVEMVDDRITWGFRFFNTNSASITMSNRRFLPVSSSSIDDFVKELHAKVDLERNKLATTTPSLMDQQQQRSIHKKTIHHNNASTDSCFSNLKQTLMQTLAEFQWKDIDLLGASPRSQRIRNSAKSGPHHQHDQPLPVHNYMYVISHRPHTVADLQYYMDRRHDRKSVQTRLTLELDKVDALACIQKMADELKRWLWDDYANHQISINWIDRENTKVQQQQQQQQQPQQHRDMDLLIQTGFASIMHMFGGHLITEHMLKCDFDYWGLSFGTVFNHYRSLHMSSVPQLKLPMIPDLQGKKLISTDEATNNSDTPLWCGPFISKTGYPFNLKVNVGPLQSTQTDPAHTTLFNKITAIEIVNFLSADESKQDWLQHTGDDIYTLWSSNNEFSAVIRLLQERQMVLIVRLYPDAPGGHDAKLAVVEPVFDGCASISPLPAGQTLHPCDTANSNPALEPLLHPPLGSNITDSMRHSMELSPTLDTARMASDMGLSMAPPPCVSALLDRYSRSTTRGTVHTLNAIPKPRKPEEPNATVSAKSMPSTIDQFTQAIQDLYLDTLYTTKYTLLESMTTLLCYVDHVSNLAKQNKFELPLIMAALQSLTMLSSEFDDKHRIKIPAMIKTGINNGSEQEVLCFSNWLASVHAKYGRNTDHEELSFKALKIKDAKMQIIFLLATIQTIRQCKDSKAEVNKKKRRDRHAMGQTDLASENPEEQLEIYFDRMFIWEQVSNVVGFLQERDAEAAEQSTKRLDPADIHIHHFCSHLEKCFIKTLPRLIGKLRDKVDKDDSSGDKDDFDDTFPTPNKRRKTLLEMRIRGDSPGETMTANWTNDSQESSTKTRYQPQPPPVEPASSGASKRKQSMFPILPFMKREIIMSKAVNSKAKQPEPTSTKHAPTDSKPSFRRTGSFTKSATSPKRRTVKRKPTTETNTVVMRKRVPDSPTTPRTRMARDFGISMTPTLSVPDNDDLLMASLLTRSPHRPKSTRSLGIAVSPARSTARKIIGGHKSPRTHRTGSTRELIHHDQEDGPRDLTNALLAARAPPSKTDFRAKSEVRKTFSSLFDD</sequence>
<dbReference type="Gene3D" id="1.20.58.2130">
    <property type="match status" value="1"/>
</dbReference>
<feature type="region of interest" description="Disordered" evidence="1">
    <location>
        <begin position="919"/>
        <end position="990"/>
    </location>
</feature>
<dbReference type="EMBL" id="LT553527">
    <property type="protein sequence ID" value="SAM01470.1"/>
    <property type="molecule type" value="Genomic_DNA"/>
</dbReference>
<evidence type="ECO:0000313" key="3">
    <source>
        <dbReference type="Proteomes" id="UP000078561"/>
    </source>
</evidence>
<organism evidence="2">
    <name type="scientific">Absidia glauca</name>
    <name type="common">Pin mould</name>
    <dbReference type="NCBI Taxonomy" id="4829"/>
    <lineage>
        <taxon>Eukaryota</taxon>
        <taxon>Fungi</taxon>
        <taxon>Fungi incertae sedis</taxon>
        <taxon>Mucoromycota</taxon>
        <taxon>Mucoromycotina</taxon>
        <taxon>Mucoromycetes</taxon>
        <taxon>Mucorales</taxon>
        <taxon>Cunninghamellaceae</taxon>
        <taxon>Absidia</taxon>
    </lineage>
</organism>
<proteinExistence type="predicted"/>
<feature type="compositionally biased region" description="Polar residues" evidence="1">
    <location>
        <begin position="944"/>
        <end position="954"/>
    </location>
</feature>
<feature type="compositionally biased region" description="Basic and acidic residues" evidence="1">
    <location>
        <begin position="822"/>
        <end position="833"/>
    </location>
</feature>
<dbReference type="OMA" id="NDHAFAQ"/>
<evidence type="ECO:0000313" key="2">
    <source>
        <dbReference type="EMBL" id="SAM01470.1"/>
    </source>
</evidence>
<feature type="region of interest" description="Disordered" evidence="1">
    <location>
        <begin position="1043"/>
        <end position="1070"/>
    </location>
</feature>
<feature type="compositionally biased region" description="Polar residues" evidence="1">
    <location>
        <begin position="919"/>
        <end position="933"/>
    </location>
</feature>